<evidence type="ECO:0000313" key="6">
    <source>
        <dbReference type="EMBL" id="MCW8335767.1"/>
    </source>
</evidence>
<dbReference type="InterPro" id="IPR050611">
    <property type="entry name" value="ABCF"/>
</dbReference>
<feature type="compositionally biased region" description="Basic and acidic residues" evidence="4">
    <location>
        <begin position="249"/>
        <end position="266"/>
    </location>
</feature>
<feature type="domain" description="ABC transporter" evidence="5">
    <location>
        <begin position="5"/>
        <end position="238"/>
    </location>
</feature>
<dbReference type="GO" id="GO:0016887">
    <property type="term" value="F:ATP hydrolysis activity"/>
    <property type="evidence" value="ECO:0007669"/>
    <property type="project" value="InterPro"/>
</dbReference>
<dbReference type="InterPro" id="IPR003593">
    <property type="entry name" value="AAA+_ATPase"/>
</dbReference>
<dbReference type="EMBL" id="JAKRRX010000140">
    <property type="protein sequence ID" value="MCW8335767.1"/>
    <property type="molecule type" value="Genomic_DNA"/>
</dbReference>
<dbReference type="SMART" id="SM00382">
    <property type="entry name" value="AAA"/>
    <property type="match status" value="2"/>
</dbReference>
<dbReference type="GO" id="GO:0005524">
    <property type="term" value="F:ATP binding"/>
    <property type="evidence" value="ECO:0007669"/>
    <property type="project" value="UniProtKB-KW"/>
</dbReference>
<sequence length="523" mass="58029">MPLLLQTHHLTYQFANGETLLSDISVSLSESRVGLVGRNGVGKSVFLSLLMKHKAPSSGTVSLSGNVGYYSQSPSTLIESSASLAEFLKVDDLLTALTHIEAGSSDPKWFEIVGDNWGIRQALSDELMVLGLPTDLDFPCCKLSGGQLAKLQLSQLFKSNVDLLILDEPTNHMDGNAKNWLIEQIQAFPGYVLVVSHDRQLLRSVNQIWELSQRGLTQYGGNYDFYREQKDLEARAVERQLLSVSNQQKRLEQQAQKDQEKADKRAAQGNKIRKQGGQPKILLNAMRSSATKSASNRRKNESGRREFLEQKASELQSRHEQLKAQKLYMDSEKGRGKRLFSIVDGVLPFGCNTPLTLQLNGGSKMRLSGGNGCGKSTLLKVLQGEVELMSGELQLNTPVYYLDQHFGVLNSERTMLDNLTELCPHLPHDQARTLLAGIGFRRDSVYRTVCQVSGGEKMKLSMLVVSHQKEQPLLLLDEPDNHLDIDSKVILANALKAYQGAFVLISHDEDFTAESGVALSYEL</sequence>
<keyword evidence="3 6" id="KW-0067">ATP-binding</keyword>
<dbReference type="PROSITE" id="PS50893">
    <property type="entry name" value="ABC_TRANSPORTER_2"/>
    <property type="match status" value="1"/>
</dbReference>
<keyword evidence="1" id="KW-0677">Repeat</keyword>
<dbReference type="InterPro" id="IPR017871">
    <property type="entry name" value="ABC_transporter-like_CS"/>
</dbReference>
<evidence type="ECO:0000259" key="5">
    <source>
        <dbReference type="PROSITE" id="PS50893"/>
    </source>
</evidence>
<comment type="caution">
    <text evidence="6">The sequence shown here is derived from an EMBL/GenBank/DDBJ whole genome shotgun (WGS) entry which is preliminary data.</text>
</comment>
<dbReference type="PROSITE" id="PS00211">
    <property type="entry name" value="ABC_TRANSPORTER_1"/>
    <property type="match status" value="2"/>
</dbReference>
<dbReference type="Gene3D" id="3.40.50.300">
    <property type="entry name" value="P-loop containing nucleotide triphosphate hydrolases"/>
    <property type="match status" value="2"/>
</dbReference>
<evidence type="ECO:0000256" key="1">
    <source>
        <dbReference type="ARBA" id="ARBA00022737"/>
    </source>
</evidence>
<keyword evidence="2" id="KW-0547">Nucleotide-binding</keyword>
<dbReference type="Proteomes" id="UP001155586">
    <property type="component" value="Unassembled WGS sequence"/>
</dbReference>
<dbReference type="PANTHER" id="PTHR19211:SF6">
    <property type="entry name" value="BLL7188 PROTEIN"/>
    <property type="match status" value="1"/>
</dbReference>
<gene>
    <name evidence="6" type="ORF">MD483_18310</name>
</gene>
<dbReference type="PANTHER" id="PTHR19211">
    <property type="entry name" value="ATP-BINDING TRANSPORT PROTEIN-RELATED"/>
    <property type="match status" value="1"/>
</dbReference>
<evidence type="ECO:0000256" key="4">
    <source>
        <dbReference type="SAM" id="MobiDB-lite"/>
    </source>
</evidence>
<dbReference type="SUPFAM" id="SSF52540">
    <property type="entry name" value="P-loop containing nucleoside triphosphate hydrolases"/>
    <property type="match status" value="2"/>
</dbReference>
<feature type="compositionally biased region" description="Basic and acidic residues" evidence="4">
    <location>
        <begin position="298"/>
        <end position="315"/>
    </location>
</feature>
<protein>
    <submittedName>
        <fullName evidence="6">ATP-binding cassette domain-containing protein</fullName>
    </submittedName>
</protein>
<keyword evidence="7" id="KW-1185">Reference proteome</keyword>
<evidence type="ECO:0000313" key="7">
    <source>
        <dbReference type="Proteomes" id="UP001155586"/>
    </source>
</evidence>
<organism evidence="6 7">
    <name type="scientific">Vibrio paucivorans</name>
    <dbReference type="NCBI Taxonomy" id="2829489"/>
    <lineage>
        <taxon>Bacteria</taxon>
        <taxon>Pseudomonadati</taxon>
        <taxon>Pseudomonadota</taxon>
        <taxon>Gammaproteobacteria</taxon>
        <taxon>Vibrionales</taxon>
        <taxon>Vibrionaceae</taxon>
        <taxon>Vibrio</taxon>
    </lineage>
</organism>
<accession>A0A9X3CH75</accession>
<name>A0A9X3CH75_9VIBR</name>
<dbReference type="Pfam" id="PF00005">
    <property type="entry name" value="ABC_tran"/>
    <property type="match status" value="2"/>
</dbReference>
<dbReference type="RefSeq" id="WP_265688857.1">
    <property type="nucleotide sequence ID" value="NZ_JAKRRX010000140.1"/>
</dbReference>
<reference evidence="6" key="1">
    <citation type="submission" date="2022-02" db="EMBL/GenBank/DDBJ databases">
        <title>Vibrio sp. nov., a new bacterium isolated from Bohai sea, China.</title>
        <authorList>
            <person name="Yuan Y."/>
        </authorList>
    </citation>
    <scope>NUCLEOTIDE SEQUENCE</scope>
    <source>
        <strain evidence="6">DBSS07</strain>
    </source>
</reference>
<dbReference type="AlphaFoldDB" id="A0A9X3CH75"/>
<dbReference type="InterPro" id="IPR027417">
    <property type="entry name" value="P-loop_NTPase"/>
</dbReference>
<dbReference type="CDD" id="cd03221">
    <property type="entry name" value="ABCF_EF-3"/>
    <property type="match status" value="1"/>
</dbReference>
<feature type="region of interest" description="Disordered" evidence="4">
    <location>
        <begin position="247"/>
        <end position="315"/>
    </location>
</feature>
<evidence type="ECO:0000256" key="3">
    <source>
        <dbReference type="ARBA" id="ARBA00022840"/>
    </source>
</evidence>
<proteinExistence type="predicted"/>
<dbReference type="InterPro" id="IPR003439">
    <property type="entry name" value="ABC_transporter-like_ATP-bd"/>
</dbReference>
<evidence type="ECO:0000256" key="2">
    <source>
        <dbReference type="ARBA" id="ARBA00022741"/>
    </source>
</evidence>